<dbReference type="EMBL" id="NMQE01000285">
    <property type="protein sequence ID" value="PMB23427.1"/>
    <property type="molecule type" value="Genomic_DNA"/>
</dbReference>
<proteinExistence type="predicted"/>
<dbReference type="AlphaFoldDB" id="A0A2N6LHC8"/>
<evidence type="ECO:0000313" key="2">
    <source>
        <dbReference type="Proteomes" id="UP000235081"/>
    </source>
</evidence>
<organism evidence="1 2">
    <name type="scientific">Fischerella thermalis CCMEE 5318</name>
    <dbReference type="NCBI Taxonomy" id="2019666"/>
    <lineage>
        <taxon>Bacteria</taxon>
        <taxon>Bacillati</taxon>
        <taxon>Cyanobacteriota</taxon>
        <taxon>Cyanophyceae</taxon>
        <taxon>Nostocales</taxon>
        <taxon>Hapalosiphonaceae</taxon>
        <taxon>Fischerella</taxon>
    </lineage>
</organism>
<accession>A0A2N6LHC8</accession>
<dbReference type="RefSeq" id="WP_102181475.1">
    <property type="nucleotide sequence ID" value="NZ_NMQE01000285.1"/>
</dbReference>
<gene>
    <name evidence="1" type="ORF">CEN46_10320</name>
</gene>
<protein>
    <submittedName>
        <fullName evidence="1">Uncharacterized protein</fullName>
    </submittedName>
</protein>
<comment type="caution">
    <text evidence="1">The sequence shown here is derived from an EMBL/GenBank/DDBJ whole genome shotgun (WGS) entry which is preliminary data.</text>
</comment>
<reference evidence="1 2" key="1">
    <citation type="submission" date="2017-07" db="EMBL/GenBank/DDBJ databases">
        <title>Genomes of Fischerella (Mastigocladus) sp. strains.</title>
        <authorList>
            <person name="Miller S.R."/>
        </authorList>
    </citation>
    <scope>NUCLEOTIDE SEQUENCE [LARGE SCALE GENOMIC DNA]</scope>
    <source>
        <strain evidence="1 2">CCMEE 5318</strain>
    </source>
</reference>
<evidence type="ECO:0000313" key="1">
    <source>
        <dbReference type="EMBL" id="PMB23427.1"/>
    </source>
</evidence>
<sequence length="111" mass="12433">MLVNSHYWKLSDIEQSQCVRGFPYGQVAKAGKRPYAYSYPYGNALLRKRGRGWVRGLRSCYNWANPQISAARGTLLSPQPHYCGNPKAKRCSFWPTNFPSPAEAAVGVPDP</sequence>
<dbReference type="Proteomes" id="UP000235081">
    <property type="component" value="Unassembled WGS sequence"/>
</dbReference>
<name>A0A2N6LHC8_9CYAN</name>